<dbReference type="EMBL" id="CP060412">
    <property type="protein sequence ID" value="QNK01259.1"/>
    <property type="molecule type" value="Genomic_DNA"/>
</dbReference>
<proteinExistence type="predicted"/>
<keyword evidence="2" id="KW-0732">Signal</keyword>
<evidence type="ECO:0008006" key="5">
    <source>
        <dbReference type="Google" id="ProtNLM"/>
    </source>
</evidence>
<organism evidence="3 4">
    <name type="scientific">Dyella telluris</name>
    <dbReference type="NCBI Taxonomy" id="2763498"/>
    <lineage>
        <taxon>Bacteria</taxon>
        <taxon>Pseudomonadati</taxon>
        <taxon>Pseudomonadota</taxon>
        <taxon>Gammaproteobacteria</taxon>
        <taxon>Lysobacterales</taxon>
        <taxon>Rhodanobacteraceae</taxon>
        <taxon>Dyella</taxon>
    </lineage>
</organism>
<dbReference type="KEGG" id="dtl:H8F01_19770"/>
<accession>A0A7G8Q3A1</accession>
<keyword evidence="4" id="KW-1185">Reference proteome</keyword>
<dbReference type="AlphaFoldDB" id="A0A7G8Q3A1"/>
<dbReference type="PROSITE" id="PS51257">
    <property type="entry name" value="PROKAR_LIPOPROTEIN"/>
    <property type="match status" value="1"/>
</dbReference>
<reference evidence="3 4" key="1">
    <citation type="submission" date="2020-08" db="EMBL/GenBank/DDBJ databases">
        <title>Dyella sp. G9 isolated from forest soil.</title>
        <authorList>
            <person name="Fu J."/>
            <person name="Qiu L."/>
        </authorList>
    </citation>
    <scope>NUCLEOTIDE SEQUENCE [LARGE SCALE GENOMIC DNA]</scope>
    <source>
        <strain evidence="3 4">G9</strain>
    </source>
</reference>
<feature type="chain" id="PRO_5028908854" description="Lipoprotein" evidence="2">
    <location>
        <begin position="18"/>
        <end position="307"/>
    </location>
</feature>
<sequence length="307" mass="33346">MTRPSLLCSLFAVAVLAGCSHHESTAAQPDATTAATTSDTPTEPDRRAPKPLEAYELINLSQASIPEPIYLGLIRQFRAAYWSVTPKDADRLAFDYLPEYRAETDSFKRADIARLHASELDQAYGDAQQRHDYAVRTQSLIQVFPYDAATGGFKVLFSTDDERSAVGVFRDVGNRHPYGAWSFRFVGIPRVASGHEAIYKPRDETEARAIEAALAAQRDAGQGSINAYAQYEGHALATMASASRDDTIFFGIDAITAVDRKTGKPLLTIGGKALGPIDIKCSTTRKALNLPEPVRPGGFAMSSESPC</sequence>
<name>A0A7G8Q3A1_9GAMM</name>
<evidence type="ECO:0000256" key="1">
    <source>
        <dbReference type="SAM" id="MobiDB-lite"/>
    </source>
</evidence>
<evidence type="ECO:0000256" key="2">
    <source>
        <dbReference type="SAM" id="SignalP"/>
    </source>
</evidence>
<feature type="compositionally biased region" description="Low complexity" evidence="1">
    <location>
        <begin position="25"/>
        <end position="41"/>
    </location>
</feature>
<evidence type="ECO:0000313" key="4">
    <source>
        <dbReference type="Proteomes" id="UP000515873"/>
    </source>
</evidence>
<evidence type="ECO:0000313" key="3">
    <source>
        <dbReference type="EMBL" id="QNK01259.1"/>
    </source>
</evidence>
<feature type="signal peptide" evidence="2">
    <location>
        <begin position="1"/>
        <end position="17"/>
    </location>
</feature>
<dbReference type="RefSeq" id="WP_187056721.1">
    <property type="nucleotide sequence ID" value="NZ_CP060412.1"/>
</dbReference>
<feature type="region of interest" description="Disordered" evidence="1">
    <location>
        <begin position="25"/>
        <end position="49"/>
    </location>
</feature>
<protein>
    <recommendedName>
        <fullName evidence="5">Lipoprotein</fullName>
    </recommendedName>
</protein>
<dbReference type="Proteomes" id="UP000515873">
    <property type="component" value="Chromosome"/>
</dbReference>
<gene>
    <name evidence="3" type="ORF">H8F01_19770</name>
</gene>